<keyword evidence="5" id="KW-0521">NADP</keyword>
<dbReference type="InterPro" id="IPR000415">
    <property type="entry name" value="Nitroreductase-like"/>
</dbReference>
<evidence type="ECO:0000256" key="3">
    <source>
        <dbReference type="ARBA" id="ARBA00022643"/>
    </source>
</evidence>
<keyword evidence="2 5" id="KW-0285">Flavoprotein</keyword>
<dbReference type="GO" id="GO:0016491">
    <property type="term" value="F:oxidoreductase activity"/>
    <property type="evidence" value="ECO:0007669"/>
    <property type="project" value="UniProtKB-UniRule"/>
</dbReference>
<keyword evidence="8" id="KW-1185">Reference proteome</keyword>
<dbReference type="InterPro" id="IPR029479">
    <property type="entry name" value="Nitroreductase"/>
</dbReference>
<dbReference type="RefSeq" id="WP_126417037.1">
    <property type="nucleotide sequence ID" value="NZ_LR134476.1"/>
</dbReference>
<gene>
    <name evidence="7" type="primary">frp</name>
    <name evidence="7" type="ORF">NCTC13354_01720</name>
</gene>
<dbReference type="AlphaFoldDB" id="A0A3S4VH61"/>
<dbReference type="PANTHER" id="PTHR43425:SF2">
    <property type="entry name" value="OXYGEN-INSENSITIVE NADPH NITROREDUCTASE"/>
    <property type="match status" value="1"/>
</dbReference>
<sequence length="248" mass="28145">MNETIRTQLAHRTIREFTAEPIPEETMQTLFDVAMRTSTSRGFQQAAFIRVKDQSKRDELARIGNQPYIARAPELLVGIADVRRAIRILDERGADTAQAANMSAFREAFTDTLLMIQNMSVAAESLGLGVTHLGSVLNDYAATIKVLELPKYTFPVLGMILGYPNQDPQLKPRMAATLRVHTDTYQEPESWTDALADYDEEMHTYYDLREANRRVDRFTDQIVRKFIEAPSERNPLPHIQAQGFDLGL</sequence>
<feature type="domain" description="Nitroreductase" evidence="6">
    <location>
        <begin position="11"/>
        <end position="163"/>
    </location>
</feature>
<dbReference type="Pfam" id="PF00881">
    <property type="entry name" value="Nitroreductase"/>
    <property type="match status" value="1"/>
</dbReference>
<proteinExistence type="inferred from homology"/>
<dbReference type="PIRSF" id="PIRSF005426">
    <property type="entry name" value="Frp"/>
    <property type="match status" value="1"/>
</dbReference>
<keyword evidence="3 5" id="KW-0288">FMN</keyword>
<dbReference type="Proteomes" id="UP000269542">
    <property type="component" value="Chromosome"/>
</dbReference>
<dbReference type="OrthoDB" id="3181400at2"/>
<accession>A0A3S4VH61</accession>
<dbReference type="SUPFAM" id="SSF55469">
    <property type="entry name" value="FMN-dependent nitroreductase-like"/>
    <property type="match status" value="1"/>
</dbReference>
<evidence type="ECO:0000313" key="8">
    <source>
        <dbReference type="Proteomes" id="UP000269542"/>
    </source>
</evidence>
<organism evidence="7 8">
    <name type="scientific">Trueperella bialowiezensis</name>
    <dbReference type="NCBI Taxonomy" id="312285"/>
    <lineage>
        <taxon>Bacteria</taxon>
        <taxon>Bacillati</taxon>
        <taxon>Actinomycetota</taxon>
        <taxon>Actinomycetes</taxon>
        <taxon>Actinomycetales</taxon>
        <taxon>Actinomycetaceae</taxon>
        <taxon>Trueperella</taxon>
    </lineage>
</organism>
<reference evidence="7 8" key="1">
    <citation type="submission" date="2018-12" db="EMBL/GenBank/DDBJ databases">
        <authorList>
            <consortium name="Pathogen Informatics"/>
        </authorList>
    </citation>
    <scope>NUCLEOTIDE SEQUENCE [LARGE SCALE GENOMIC DNA]</scope>
    <source>
        <strain evidence="7 8">NCTC13354</strain>
    </source>
</reference>
<comment type="similarity">
    <text evidence="1 5">Belongs to the flavin oxidoreductase frp family.</text>
</comment>
<evidence type="ECO:0000259" key="6">
    <source>
        <dbReference type="Pfam" id="PF00881"/>
    </source>
</evidence>
<evidence type="ECO:0000256" key="4">
    <source>
        <dbReference type="ARBA" id="ARBA00023002"/>
    </source>
</evidence>
<keyword evidence="4 5" id="KW-0560">Oxidoreductase</keyword>
<evidence type="ECO:0000256" key="1">
    <source>
        <dbReference type="ARBA" id="ARBA00008366"/>
    </source>
</evidence>
<dbReference type="PANTHER" id="PTHR43425">
    <property type="entry name" value="OXYGEN-INSENSITIVE NADPH NITROREDUCTASE"/>
    <property type="match status" value="1"/>
</dbReference>
<name>A0A3S4VH61_9ACTO</name>
<dbReference type="KEGG" id="tbw:NCTC13354_01720"/>
<dbReference type="EC" id="1.6.99.-" evidence="7"/>
<dbReference type="Gene3D" id="3.40.109.10">
    <property type="entry name" value="NADH Oxidase"/>
    <property type="match status" value="1"/>
</dbReference>
<evidence type="ECO:0000256" key="5">
    <source>
        <dbReference type="PIRNR" id="PIRNR005426"/>
    </source>
</evidence>
<evidence type="ECO:0000313" key="7">
    <source>
        <dbReference type="EMBL" id="VEI13993.1"/>
    </source>
</evidence>
<dbReference type="CDD" id="cd02146">
    <property type="entry name" value="NfsA-like"/>
    <property type="match status" value="1"/>
</dbReference>
<evidence type="ECO:0000256" key="2">
    <source>
        <dbReference type="ARBA" id="ARBA00022630"/>
    </source>
</evidence>
<dbReference type="InterPro" id="IPR016446">
    <property type="entry name" value="Flavin_OxRdtase_Frp"/>
</dbReference>
<dbReference type="EMBL" id="LR134476">
    <property type="protein sequence ID" value="VEI13993.1"/>
    <property type="molecule type" value="Genomic_DNA"/>
</dbReference>
<protein>
    <submittedName>
        <fullName evidence="7">NADPH-flavin oxidoreductase</fullName>
        <ecNumber evidence="7">1.6.99.-</ecNumber>
    </submittedName>
</protein>